<dbReference type="RefSeq" id="WP_163737902.1">
    <property type="nucleotide sequence ID" value="NZ_AP022610.1"/>
</dbReference>
<evidence type="ECO:0000256" key="3">
    <source>
        <dbReference type="ARBA" id="ARBA00022475"/>
    </source>
</evidence>
<evidence type="ECO:0000256" key="7">
    <source>
        <dbReference type="SAM" id="Phobius"/>
    </source>
</evidence>
<keyword evidence="6 7" id="KW-0472">Membrane</keyword>
<evidence type="ECO:0000259" key="8">
    <source>
        <dbReference type="Pfam" id="PF02308"/>
    </source>
</evidence>
<gene>
    <name evidence="9" type="ORF">MMAD_27450</name>
</gene>
<evidence type="ECO:0000256" key="5">
    <source>
        <dbReference type="ARBA" id="ARBA00022989"/>
    </source>
</evidence>
<sequence>MIAWLADPPFFGGPGQGVRQLVELFTAFGLTALIGLEREIQGKSAGLRTQTIVGLAAALILLVSKYGFSDVLVQGLVVVDPSRVAAQIVSGIGFLGAGIIIFRRGSVHGLTTAAAVWESAAIGMAAGSGLLLLACVVTAMHFLIILGFMPLAKRLASRLSGSIRVHVTYADDREVLAAVLQACDRRDWQLAELEADPAGGAFLTLSGNGIRQAPSALARIDGVTAVRQIDDDPD</sequence>
<keyword evidence="3" id="KW-1003">Cell membrane</keyword>
<dbReference type="KEGG" id="mmag:MMAD_27450"/>
<evidence type="ECO:0000313" key="10">
    <source>
        <dbReference type="Proteomes" id="UP000466517"/>
    </source>
</evidence>
<evidence type="ECO:0000256" key="2">
    <source>
        <dbReference type="ARBA" id="ARBA00009298"/>
    </source>
</evidence>
<evidence type="ECO:0000256" key="4">
    <source>
        <dbReference type="ARBA" id="ARBA00022692"/>
    </source>
</evidence>
<comment type="similarity">
    <text evidence="2">Belongs to the MgtC/SapB family.</text>
</comment>
<name>A0A7I7XGX3_9MYCO</name>
<evidence type="ECO:0000256" key="6">
    <source>
        <dbReference type="ARBA" id="ARBA00023136"/>
    </source>
</evidence>
<reference evidence="9 10" key="1">
    <citation type="journal article" date="2019" name="Emerg. Microbes Infect.">
        <title>Comprehensive subspecies identification of 175 nontuberculous mycobacteria species based on 7547 genomic profiles.</title>
        <authorList>
            <person name="Matsumoto Y."/>
            <person name="Kinjo T."/>
            <person name="Motooka D."/>
            <person name="Nabeya D."/>
            <person name="Jung N."/>
            <person name="Uechi K."/>
            <person name="Horii T."/>
            <person name="Iida T."/>
            <person name="Fujita J."/>
            <person name="Nakamura S."/>
        </authorList>
    </citation>
    <scope>NUCLEOTIDE SEQUENCE [LARGE SCALE GENOMIC DNA]</scope>
    <source>
        <strain evidence="9 10">JCM 13574</strain>
    </source>
</reference>
<dbReference type="Proteomes" id="UP000466517">
    <property type="component" value="Chromosome"/>
</dbReference>
<feature type="transmembrane region" description="Helical" evidence="7">
    <location>
        <begin position="131"/>
        <end position="152"/>
    </location>
</feature>
<proteinExistence type="inferred from homology"/>
<feature type="transmembrane region" description="Helical" evidence="7">
    <location>
        <begin position="84"/>
        <end position="102"/>
    </location>
</feature>
<keyword evidence="4 7" id="KW-0812">Transmembrane</keyword>
<keyword evidence="10" id="KW-1185">Reference proteome</keyword>
<dbReference type="GO" id="GO:0005886">
    <property type="term" value="C:plasma membrane"/>
    <property type="evidence" value="ECO:0007669"/>
    <property type="project" value="UniProtKB-SubCell"/>
</dbReference>
<dbReference type="InterPro" id="IPR003416">
    <property type="entry name" value="MgtC/SapB/SrpB/YhiD_fam"/>
</dbReference>
<dbReference type="EMBL" id="AP022610">
    <property type="protein sequence ID" value="BBZ28450.1"/>
    <property type="molecule type" value="Genomic_DNA"/>
</dbReference>
<evidence type="ECO:0000256" key="1">
    <source>
        <dbReference type="ARBA" id="ARBA00004651"/>
    </source>
</evidence>
<feature type="transmembrane region" description="Helical" evidence="7">
    <location>
        <begin position="45"/>
        <end position="64"/>
    </location>
</feature>
<dbReference type="AlphaFoldDB" id="A0A7I7XGX3"/>
<dbReference type="InterPro" id="IPR049177">
    <property type="entry name" value="MgtC_SapB_SrpB_YhiD_N"/>
</dbReference>
<evidence type="ECO:0000313" key="9">
    <source>
        <dbReference type="EMBL" id="BBZ28450.1"/>
    </source>
</evidence>
<keyword evidence="5 7" id="KW-1133">Transmembrane helix</keyword>
<organism evidence="9 10">
    <name type="scientific">Mycolicibacterium madagascariense</name>
    <dbReference type="NCBI Taxonomy" id="212765"/>
    <lineage>
        <taxon>Bacteria</taxon>
        <taxon>Bacillati</taxon>
        <taxon>Actinomycetota</taxon>
        <taxon>Actinomycetes</taxon>
        <taxon>Mycobacteriales</taxon>
        <taxon>Mycobacteriaceae</taxon>
        <taxon>Mycolicibacterium</taxon>
    </lineage>
</organism>
<comment type="subcellular location">
    <subcellularLocation>
        <location evidence="1">Cell membrane</location>
        <topology evidence="1">Multi-pass membrane protein</topology>
    </subcellularLocation>
</comment>
<dbReference type="PANTHER" id="PTHR33778">
    <property type="entry name" value="PROTEIN MGTC"/>
    <property type="match status" value="1"/>
</dbReference>
<protein>
    <submittedName>
        <fullName evidence="9">Putative magnesium transport MgtC family protein</fullName>
    </submittedName>
</protein>
<accession>A0A7I7XGX3</accession>
<dbReference type="Pfam" id="PF02308">
    <property type="entry name" value="MgtC"/>
    <property type="match status" value="1"/>
</dbReference>
<dbReference type="PANTHER" id="PTHR33778:SF1">
    <property type="entry name" value="MAGNESIUM TRANSPORTER YHID-RELATED"/>
    <property type="match status" value="1"/>
</dbReference>
<feature type="domain" description="MgtC/SapB/SrpB/YhiD N-terminal" evidence="8">
    <location>
        <begin position="24"/>
        <end position="152"/>
    </location>
</feature>
<dbReference type="PRINTS" id="PR01837">
    <property type="entry name" value="MGTCSAPBPROT"/>
</dbReference>
<feature type="transmembrane region" description="Helical" evidence="7">
    <location>
        <begin position="20"/>
        <end position="36"/>
    </location>
</feature>